<sequence>MRAASSTPSLSSLVHTGVLAAAGVTTLTRTPDSATSSARPRKTSRSPGHALPPSAMKPLVASMRTRGSLPRGHTGRAAVPEPVVGEGLLLRGERARPQAAATSGRRVRREGRRGGRPGRGGRGSVPGWAGGVPDQYSGFNHIVIPGTRRDSLYLLDGILDQPTSLDPTEIATDTAGASEMIFGLFRLLGYQSSPRLADAGHTLLHRADPAADYGPLNPLTTGLLTRYAASA</sequence>
<organism evidence="4 5">
    <name type="scientific">Actinacidiphila oryziradicis</name>
    <dbReference type="NCBI Taxonomy" id="2571141"/>
    <lineage>
        <taxon>Bacteria</taxon>
        <taxon>Bacillati</taxon>
        <taxon>Actinomycetota</taxon>
        <taxon>Actinomycetes</taxon>
        <taxon>Kitasatosporales</taxon>
        <taxon>Streptomycetaceae</taxon>
        <taxon>Actinacidiphila</taxon>
    </lineage>
</organism>
<feature type="region of interest" description="Disordered" evidence="1">
    <location>
        <begin position="88"/>
        <end position="130"/>
    </location>
</feature>
<keyword evidence="5" id="KW-1185">Reference proteome</keyword>
<feature type="domain" description="Tn3 transposase DDE" evidence="3">
    <location>
        <begin position="131"/>
        <end position="221"/>
    </location>
</feature>
<protein>
    <recommendedName>
        <fullName evidence="3">Tn3 transposase DDE domain-containing protein</fullName>
    </recommendedName>
</protein>
<evidence type="ECO:0000313" key="5">
    <source>
        <dbReference type="Proteomes" id="UP000305778"/>
    </source>
</evidence>
<feature type="compositionally biased region" description="Polar residues" evidence="1">
    <location>
        <begin position="28"/>
        <end position="38"/>
    </location>
</feature>
<evidence type="ECO:0000256" key="1">
    <source>
        <dbReference type="SAM" id="MobiDB-lite"/>
    </source>
</evidence>
<name>A0A4U0RRC9_9ACTN</name>
<dbReference type="Pfam" id="PF01526">
    <property type="entry name" value="DDE_Tnp_Tn3"/>
    <property type="match status" value="1"/>
</dbReference>
<reference evidence="4 5" key="1">
    <citation type="submission" date="2019-04" db="EMBL/GenBank/DDBJ databases">
        <title>Streptomyces oryziradicis sp. nov., a novel actinomycete isolated from rhizosphere soil of rice (Oryza sativa L.).</title>
        <authorList>
            <person name="Li C."/>
        </authorList>
    </citation>
    <scope>NUCLEOTIDE SEQUENCE [LARGE SCALE GENOMIC DNA]</scope>
    <source>
        <strain evidence="4 5">NEAU-C40</strain>
    </source>
</reference>
<dbReference type="EMBL" id="SUMC01000134">
    <property type="protein sequence ID" value="TJZ97946.1"/>
    <property type="molecule type" value="Genomic_DNA"/>
</dbReference>
<dbReference type="GO" id="GO:0006313">
    <property type="term" value="P:DNA transposition"/>
    <property type="evidence" value="ECO:0007669"/>
    <property type="project" value="InterPro"/>
</dbReference>
<accession>A0A4U0RRC9</accession>
<feature type="chain" id="PRO_5020269297" description="Tn3 transposase DDE domain-containing protein" evidence="2">
    <location>
        <begin position="21"/>
        <end position="231"/>
    </location>
</feature>
<dbReference type="OrthoDB" id="3538665at2"/>
<evidence type="ECO:0000256" key="2">
    <source>
        <dbReference type="SAM" id="SignalP"/>
    </source>
</evidence>
<dbReference type="AlphaFoldDB" id="A0A4U0RRC9"/>
<evidence type="ECO:0000313" key="4">
    <source>
        <dbReference type="EMBL" id="TJZ97946.1"/>
    </source>
</evidence>
<dbReference type="InterPro" id="IPR002513">
    <property type="entry name" value="Tn3_Tnp_DDE_dom"/>
</dbReference>
<dbReference type="GO" id="GO:0004803">
    <property type="term" value="F:transposase activity"/>
    <property type="evidence" value="ECO:0007669"/>
    <property type="project" value="InterPro"/>
</dbReference>
<proteinExistence type="predicted"/>
<keyword evidence="2" id="KW-0732">Signal</keyword>
<comment type="caution">
    <text evidence="4">The sequence shown here is derived from an EMBL/GenBank/DDBJ whole genome shotgun (WGS) entry which is preliminary data.</text>
</comment>
<evidence type="ECO:0000259" key="3">
    <source>
        <dbReference type="Pfam" id="PF01526"/>
    </source>
</evidence>
<feature type="region of interest" description="Disordered" evidence="1">
    <location>
        <begin position="28"/>
        <end position="56"/>
    </location>
</feature>
<feature type="signal peptide" evidence="2">
    <location>
        <begin position="1"/>
        <end position="20"/>
    </location>
</feature>
<feature type="compositionally biased region" description="Basic residues" evidence="1">
    <location>
        <begin position="105"/>
        <end position="116"/>
    </location>
</feature>
<gene>
    <name evidence="4" type="ORF">FCI23_48825</name>
</gene>
<dbReference type="Proteomes" id="UP000305778">
    <property type="component" value="Unassembled WGS sequence"/>
</dbReference>
<feature type="compositionally biased region" description="Gly residues" evidence="1">
    <location>
        <begin position="117"/>
        <end position="130"/>
    </location>
</feature>